<sequence>MDWFLIQYFKREEFDSLDEPGSGDRMSPQFVMLLDRIRHNCGFLFQIKSGFRTFARNFEIGGEENSAHLRGLAADIYTPSSWHRDAILKHAYRYGVRRRGIAKTFIHLDIDETLPQDVTWLY</sequence>
<dbReference type="EMBL" id="MT142933">
    <property type="protein sequence ID" value="QJA90732.1"/>
    <property type="molecule type" value="Genomic_DNA"/>
</dbReference>
<proteinExistence type="predicted"/>
<dbReference type="AlphaFoldDB" id="A0A6M3LAP6"/>
<name>A0A6M3LAP6_9ZZZZ</name>
<feature type="domain" description="Peptidase M15A C-terminal" evidence="1">
    <location>
        <begin position="27"/>
        <end position="109"/>
    </location>
</feature>
<evidence type="ECO:0000259" key="1">
    <source>
        <dbReference type="Pfam" id="PF08291"/>
    </source>
</evidence>
<dbReference type="Pfam" id="PF08291">
    <property type="entry name" value="Peptidase_M15_3"/>
    <property type="match status" value="1"/>
</dbReference>
<evidence type="ECO:0000313" key="2">
    <source>
        <dbReference type="EMBL" id="QJA90732.1"/>
    </source>
</evidence>
<dbReference type="Gene3D" id="3.30.1380.10">
    <property type="match status" value="1"/>
</dbReference>
<organism evidence="2">
    <name type="scientific">viral metagenome</name>
    <dbReference type="NCBI Taxonomy" id="1070528"/>
    <lineage>
        <taxon>unclassified sequences</taxon>
        <taxon>metagenomes</taxon>
        <taxon>organismal metagenomes</taxon>
    </lineage>
</organism>
<dbReference type="InterPro" id="IPR009045">
    <property type="entry name" value="Zn_M74/Hedgehog-like"/>
</dbReference>
<protein>
    <submittedName>
        <fullName evidence="2">Putative peptidase</fullName>
    </submittedName>
</protein>
<reference evidence="2" key="1">
    <citation type="submission" date="2020-03" db="EMBL/GenBank/DDBJ databases">
        <title>The deep terrestrial virosphere.</title>
        <authorList>
            <person name="Holmfeldt K."/>
            <person name="Nilsson E."/>
            <person name="Simone D."/>
            <person name="Lopez-Fernandez M."/>
            <person name="Wu X."/>
            <person name="de Brujin I."/>
            <person name="Lundin D."/>
            <person name="Andersson A."/>
            <person name="Bertilsson S."/>
            <person name="Dopson M."/>
        </authorList>
    </citation>
    <scope>NUCLEOTIDE SEQUENCE</scope>
    <source>
        <strain evidence="2">MM415B03591</strain>
    </source>
</reference>
<dbReference type="SUPFAM" id="SSF55166">
    <property type="entry name" value="Hedgehog/DD-peptidase"/>
    <property type="match status" value="1"/>
</dbReference>
<accession>A0A6M3LAP6</accession>
<gene>
    <name evidence="2" type="ORF">MM415B03591_0007</name>
</gene>
<dbReference type="InterPro" id="IPR013230">
    <property type="entry name" value="Peptidase_M15A_C"/>
</dbReference>